<evidence type="ECO:0000313" key="1">
    <source>
        <dbReference type="EMBL" id="KAL0104952.1"/>
    </source>
</evidence>
<evidence type="ECO:0000313" key="2">
    <source>
        <dbReference type="Proteomes" id="UP001430953"/>
    </source>
</evidence>
<dbReference type="Proteomes" id="UP001430953">
    <property type="component" value="Unassembled WGS sequence"/>
</dbReference>
<gene>
    <name evidence="1" type="ORF">PUN28_016532</name>
</gene>
<protein>
    <submittedName>
        <fullName evidence="1">Uncharacterized protein</fullName>
    </submittedName>
</protein>
<name>A0AAW2ETE0_9HYME</name>
<reference evidence="1 2" key="1">
    <citation type="submission" date="2023-03" db="EMBL/GenBank/DDBJ databases">
        <title>High recombination rates correlate with genetic variation in Cardiocondyla obscurior ants.</title>
        <authorList>
            <person name="Errbii M."/>
        </authorList>
    </citation>
    <scope>NUCLEOTIDE SEQUENCE [LARGE SCALE GENOMIC DNA]</scope>
    <source>
        <strain evidence="1">Alpha-2009</strain>
        <tissue evidence="1">Whole body</tissue>
    </source>
</reference>
<dbReference type="EMBL" id="JADYXP020000019">
    <property type="protein sequence ID" value="KAL0104952.1"/>
    <property type="molecule type" value="Genomic_DNA"/>
</dbReference>
<sequence length="65" mass="8025">MLFVIKIRNKINFYYFLKTFLQIISIPEKMSVYYGTSCIRVYVYKIHLHVRIYNNLIDWNVTWIS</sequence>
<keyword evidence="2" id="KW-1185">Reference proteome</keyword>
<comment type="caution">
    <text evidence="1">The sequence shown here is derived from an EMBL/GenBank/DDBJ whole genome shotgun (WGS) entry which is preliminary data.</text>
</comment>
<organism evidence="1 2">
    <name type="scientific">Cardiocondyla obscurior</name>
    <dbReference type="NCBI Taxonomy" id="286306"/>
    <lineage>
        <taxon>Eukaryota</taxon>
        <taxon>Metazoa</taxon>
        <taxon>Ecdysozoa</taxon>
        <taxon>Arthropoda</taxon>
        <taxon>Hexapoda</taxon>
        <taxon>Insecta</taxon>
        <taxon>Pterygota</taxon>
        <taxon>Neoptera</taxon>
        <taxon>Endopterygota</taxon>
        <taxon>Hymenoptera</taxon>
        <taxon>Apocrita</taxon>
        <taxon>Aculeata</taxon>
        <taxon>Formicoidea</taxon>
        <taxon>Formicidae</taxon>
        <taxon>Myrmicinae</taxon>
        <taxon>Cardiocondyla</taxon>
    </lineage>
</organism>
<accession>A0AAW2ETE0</accession>
<proteinExistence type="predicted"/>
<dbReference type="AlphaFoldDB" id="A0AAW2ETE0"/>